<feature type="signal peptide" evidence="2">
    <location>
        <begin position="1"/>
        <end position="21"/>
    </location>
</feature>
<sequence>MPPGPAVALALIAVASSLLLAGSSVSGTTSALPSAATASEDLQTPEVSASSEASSTQEHVTGSVDAEKYTSGDTEDAHGFLTPSGKWLCAIDPVKEMAGCASHIEGAPPSIPGTLQIPAQDSGPSAETNIITVEVGKEPSFQTANQPLFTGNANVLPYGSTLAVDGFSCNVQFSGVSCKEDATGQGFTISTNGYKFEFTPIPGSALGNSPQQITPAEPTAPPLPQLGSGSNQCGPVIHPPTGKPATVVIVKGTIRCDAAHAMLNKYFTAGAQTDSVYRFDGWECTTKGDPHSAETGYSISCTDADSNIVVAQP</sequence>
<organism evidence="3 4">
    <name type="scientific">Rhodococcus tibetensis</name>
    <dbReference type="NCBI Taxonomy" id="2965064"/>
    <lineage>
        <taxon>Bacteria</taxon>
        <taxon>Bacillati</taxon>
        <taxon>Actinomycetota</taxon>
        <taxon>Actinomycetes</taxon>
        <taxon>Mycobacteriales</taxon>
        <taxon>Nocardiaceae</taxon>
        <taxon>Rhodococcus</taxon>
    </lineage>
</organism>
<evidence type="ECO:0000256" key="1">
    <source>
        <dbReference type="SAM" id="MobiDB-lite"/>
    </source>
</evidence>
<gene>
    <name evidence="3" type="ORF">NOF53_05365</name>
</gene>
<name>A0ABT1Q8N4_9NOCA</name>
<dbReference type="RefSeq" id="WP_255966169.1">
    <property type="nucleotide sequence ID" value="NZ_JANFQF010000003.1"/>
</dbReference>
<dbReference type="Proteomes" id="UP001524501">
    <property type="component" value="Unassembled WGS sequence"/>
</dbReference>
<keyword evidence="4" id="KW-1185">Reference proteome</keyword>
<accession>A0ABT1Q8N4</accession>
<feature type="compositionally biased region" description="Polar residues" evidence="1">
    <location>
        <begin position="40"/>
        <end position="60"/>
    </location>
</feature>
<evidence type="ECO:0000313" key="3">
    <source>
        <dbReference type="EMBL" id="MCQ4118607.1"/>
    </source>
</evidence>
<reference evidence="3 4" key="1">
    <citation type="submission" date="2022-07" db="EMBL/GenBank/DDBJ databases">
        <title>Degradation activity of malathion, p-nitrophenol and potential low-temperature adaptation strategy of Rhodococcus sp. FXJ9.536.</title>
        <authorList>
            <person name="Huang J."/>
            <person name="Huang Y."/>
        </authorList>
    </citation>
    <scope>NUCLEOTIDE SEQUENCE [LARGE SCALE GENOMIC DNA]</scope>
    <source>
        <strain evidence="3 4">FXJ9.536</strain>
    </source>
</reference>
<dbReference type="EMBL" id="JANFQF010000003">
    <property type="protein sequence ID" value="MCQ4118607.1"/>
    <property type="molecule type" value="Genomic_DNA"/>
</dbReference>
<proteinExistence type="predicted"/>
<comment type="caution">
    <text evidence="3">The sequence shown here is derived from an EMBL/GenBank/DDBJ whole genome shotgun (WGS) entry which is preliminary data.</text>
</comment>
<feature type="chain" id="PRO_5045524093" evidence="2">
    <location>
        <begin position="22"/>
        <end position="313"/>
    </location>
</feature>
<keyword evidence="2" id="KW-0732">Signal</keyword>
<evidence type="ECO:0000313" key="4">
    <source>
        <dbReference type="Proteomes" id="UP001524501"/>
    </source>
</evidence>
<protein>
    <submittedName>
        <fullName evidence="3">Uncharacterized protein</fullName>
    </submittedName>
</protein>
<evidence type="ECO:0000256" key="2">
    <source>
        <dbReference type="SAM" id="SignalP"/>
    </source>
</evidence>
<feature type="region of interest" description="Disordered" evidence="1">
    <location>
        <begin position="36"/>
        <end position="64"/>
    </location>
</feature>